<dbReference type="GO" id="GO:0005634">
    <property type="term" value="C:nucleus"/>
    <property type="evidence" value="ECO:0007669"/>
    <property type="project" value="TreeGrafter"/>
</dbReference>
<reference evidence="1 2" key="1">
    <citation type="journal article" date="2018" name="Front. Plant Sci.">
        <title>Red Clover (Trifolium pratense) and Zigzag Clover (T. medium) - A Picture of Genomic Similarities and Differences.</title>
        <authorList>
            <person name="Dluhosova J."/>
            <person name="Istvanek J."/>
            <person name="Nedelnik J."/>
            <person name="Repkova J."/>
        </authorList>
    </citation>
    <scope>NUCLEOTIDE SEQUENCE [LARGE SCALE GENOMIC DNA]</scope>
    <source>
        <strain evidence="2">cv. 10/8</strain>
        <tissue evidence="1">Leaf</tissue>
    </source>
</reference>
<dbReference type="GO" id="GO:0010468">
    <property type="term" value="P:regulation of gene expression"/>
    <property type="evidence" value="ECO:0007669"/>
    <property type="project" value="TreeGrafter"/>
</dbReference>
<dbReference type="InterPro" id="IPR004082">
    <property type="entry name" value="OBERON"/>
</dbReference>
<dbReference type="EMBL" id="LXQA010052025">
    <property type="protein sequence ID" value="MCI03387.1"/>
    <property type="molecule type" value="Genomic_DNA"/>
</dbReference>
<gene>
    <name evidence="1" type="ORF">A2U01_0024425</name>
</gene>
<protein>
    <submittedName>
        <fullName evidence="1">Protein OBERON 3-like</fullName>
    </submittedName>
</protein>
<dbReference type="GO" id="GO:0010071">
    <property type="term" value="P:root meristem specification"/>
    <property type="evidence" value="ECO:0007669"/>
    <property type="project" value="TreeGrafter"/>
</dbReference>
<dbReference type="GO" id="GO:0010492">
    <property type="term" value="P:maintenance of shoot apical meristem identity"/>
    <property type="evidence" value="ECO:0007669"/>
    <property type="project" value="TreeGrafter"/>
</dbReference>
<dbReference type="PANTHER" id="PTHR21736:SF38">
    <property type="entry name" value="PROTEIN OBERON 3"/>
    <property type="match status" value="1"/>
</dbReference>
<accession>A0A392NU81</accession>
<dbReference type="Proteomes" id="UP000265520">
    <property type="component" value="Unassembled WGS sequence"/>
</dbReference>
<proteinExistence type="predicted"/>
<feature type="non-terminal residue" evidence="1">
    <location>
        <position position="1"/>
    </location>
</feature>
<comment type="caution">
    <text evidence="1">The sequence shown here is derived from an EMBL/GenBank/DDBJ whole genome shotgun (WGS) entry which is preliminary data.</text>
</comment>
<dbReference type="GO" id="GO:0010078">
    <property type="term" value="P:maintenance of root meristem identity"/>
    <property type="evidence" value="ECO:0007669"/>
    <property type="project" value="TreeGrafter"/>
</dbReference>
<dbReference type="PANTHER" id="PTHR21736">
    <property type="entry name" value="VERNALIZATION-INSENSITIVE PROTEIN 3"/>
    <property type="match status" value="1"/>
</dbReference>
<evidence type="ECO:0000313" key="2">
    <source>
        <dbReference type="Proteomes" id="UP000265520"/>
    </source>
</evidence>
<organism evidence="1 2">
    <name type="scientific">Trifolium medium</name>
    <dbReference type="NCBI Taxonomy" id="97028"/>
    <lineage>
        <taxon>Eukaryota</taxon>
        <taxon>Viridiplantae</taxon>
        <taxon>Streptophyta</taxon>
        <taxon>Embryophyta</taxon>
        <taxon>Tracheophyta</taxon>
        <taxon>Spermatophyta</taxon>
        <taxon>Magnoliopsida</taxon>
        <taxon>eudicotyledons</taxon>
        <taxon>Gunneridae</taxon>
        <taxon>Pentapetalae</taxon>
        <taxon>rosids</taxon>
        <taxon>fabids</taxon>
        <taxon>Fabales</taxon>
        <taxon>Fabaceae</taxon>
        <taxon>Papilionoideae</taxon>
        <taxon>50 kb inversion clade</taxon>
        <taxon>NPAAA clade</taxon>
        <taxon>Hologalegina</taxon>
        <taxon>IRL clade</taxon>
        <taxon>Trifolieae</taxon>
        <taxon>Trifolium</taxon>
    </lineage>
</organism>
<keyword evidence="2" id="KW-1185">Reference proteome</keyword>
<name>A0A392NU81_9FABA</name>
<dbReference type="AlphaFoldDB" id="A0A392NU81"/>
<evidence type="ECO:0000313" key="1">
    <source>
        <dbReference type="EMBL" id="MCI03387.1"/>
    </source>
</evidence>
<sequence length="112" mass="12302">TNGSVHSRFKPIGDGVVALSNHGGGTSLSSFMQQGDSRGRNSENMRVFEGLDGGNKMRNVSRPERIVREIVSESIPIVSLTIQELTDEVVASTKEYLKNLIENKKEELVSLQ</sequence>
<feature type="non-terminal residue" evidence="1">
    <location>
        <position position="112"/>
    </location>
</feature>